<dbReference type="InterPro" id="IPR050535">
    <property type="entry name" value="DNA_Repair-Maintenance_Comp"/>
</dbReference>
<dbReference type="InterPro" id="IPR041796">
    <property type="entry name" value="Mre11_N"/>
</dbReference>
<keyword evidence="7" id="KW-0233">DNA recombination</keyword>
<comment type="similarity">
    <text evidence="1 7">Belongs to the SbcD family.</text>
</comment>
<dbReference type="PANTHER" id="PTHR30337:SF0">
    <property type="entry name" value="NUCLEASE SBCCD SUBUNIT D"/>
    <property type="match status" value="1"/>
</dbReference>
<evidence type="ECO:0000256" key="2">
    <source>
        <dbReference type="ARBA" id="ARBA00011322"/>
    </source>
</evidence>
<keyword evidence="7" id="KW-0235">DNA replication</keyword>
<evidence type="ECO:0000313" key="10">
    <source>
        <dbReference type="EMBL" id="MBB4079226.1"/>
    </source>
</evidence>
<dbReference type="Gene3D" id="3.60.21.10">
    <property type="match status" value="1"/>
</dbReference>
<dbReference type="InterPro" id="IPR004593">
    <property type="entry name" value="SbcD"/>
</dbReference>
<dbReference type="GO" id="GO:0004519">
    <property type="term" value="F:endonuclease activity"/>
    <property type="evidence" value="ECO:0007669"/>
    <property type="project" value="UniProtKB-KW"/>
</dbReference>
<dbReference type="PANTHER" id="PTHR30337">
    <property type="entry name" value="COMPONENT OF ATP-DEPENDENT DSDNA EXONUCLEASE"/>
    <property type="match status" value="1"/>
</dbReference>
<protein>
    <recommendedName>
        <fullName evidence="3 7">Nuclease SbcCD subunit D</fullName>
    </recommendedName>
</protein>
<dbReference type="GO" id="GO:0008408">
    <property type="term" value="F:3'-5' exonuclease activity"/>
    <property type="evidence" value="ECO:0007669"/>
    <property type="project" value="InterPro"/>
</dbReference>
<evidence type="ECO:0000256" key="5">
    <source>
        <dbReference type="ARBA" id="ARBA00022801"/>
    </source>
</evidence>
<dbReference type="EMBL" id="JACIFF010000004">
    <property type="protein sequence ID" value="MBB4079226.1"/>
    <property type="molecule type" value="Genomic_DNA"/>
</dbReference>
<dbReference type="Proteomes" id="UP000576209">
    <property type="component" value="Unassembled WGS sequence"/>
</dbReference>
<dbReference type="InterPro" id="IPR026843">
    <property type="entry name" value="SbcD_C"/>
</dbReference>
<keyword evidence="4 7" id="KW-0540">Nuclease</keyword>
<comment type="caution">
    <text evidence="10">The sequence shown here is derived from an EMBL/GenBank/DDBJ whole genome shotgun (WGS) entry which is preliminary data.</text>
</comment>
<sequence>MRILHTADWHLGHRLYNRDRTAEHRAALEWLLQTIERERVDLLIVAGDIFDITNPSNLAKELYYDFLARLKQTCCTSAVVVGGNHDSPSLLNAPRGLMRALQLHVVGAADTTAAERVVRIRCKEEELIVAAVPYLRERDLRTARFGESLEDREQALRDGIRGHFEEIAAAALDLRSGKEVPILATGHLFAAGAADDEEKKSYIYQANENNIDAGHFPDCFDYVALGHIHRAQSVGGQKHIRYAGSLVPLTFVEGQAARSVRLVEVGRAGEPVVSRKLQAPSTRPLLRLRYEFDEVKRRLREAVHNYDPTLFTPWAEVRVLTDEPIPNLREKLMAVIKEAQADPGADPCIELIRISRERLTPHAAEDRRQDEQRQLDELDPADVFVQLCGRQNHGAAVDAALRRDFLELSNWVNDESGR</sequence>
<evidence type="ECO:0000256" key="7">
    <source>
        <dbReference type="RuleBase" id="RU363069"/>
    </source>
</evidence>
<reference evidence="10 11" key="1">
    <citation type="submission" date="2020-08" db="EMBL/GenBank/DDBJ databases">
        <title>Genomic Encyclopedia of Type Strains, Phase IV (KMG-IV): sequencing the most valuable type-strain genomes for metagenomic binning, comparative biology and taxonomic classification.</title>
        <authorList>
            <person name="Goeker M."/>
        </authorList>
    </citation>
    <scope>NUCLEOTIDE SEQUENCE [LARGE SCALE GENOMIC DNA]</scope>
    <source>
        <strain evidence="10 11">DSM 105137</strain>
    </source>
</reference>
<dbReference type="InterPro" id="IPR004843">
    <property type="entry name" value="Calcineurin-like_PHP"/>
</dbReference>
<evidence type="ECO:0000259" key="8">
    <source>
        <dbReference type="Pfam" id="PF00149"/>
    </source>
</evidence>
<keyword evidence="5 7" id="KW-0378">Hydrolase</keyword>
<evidence type="ECO:0000256" key="6">
    <source>
        <dbReference type="ARBA" id="ARBA00022839"/>
    </source>
</evidence>
<evidence type="ECO:0000256" key="4">
    <source>
        <dbReference type="ARBA" id="ARBA00022722"/>
    </source>
</evidence>
<dbReference type="GO" id="GO:0006310">
    <property type="term" value="P:DNA recombination"/>
    <property type="evidence" value="ECO:0007669"/>
    <property type="project" value="UniProtKB-KW"/>
</dbReference>
<comment type="function">
    <text evidence="7">SbcCD cleaves DNA hairpin structures. These structures can inhibit DNA replication and are intermediates in certain DNA recombination reactions. The complex acts as a 3'-&gt;5' double strand exonuclease that can open hairpins. It also has a 5' single-strand endonuclease activity.</text>
</comment>
<comment type="subunit">
    <text evidence="2 7">Heterodimer of SbcC and SbcD.</text>
</comment>
<gene>
    <name evidence="7" type="primary">sbcD</name>
    <name evidence="10" type="ORF">GGR28_001846</name>
</gene>
<organism evidence="10 11">
    <name type="scientific">Neolewinella aquimaris</name>
    <dbReference type="NCBI Taxonomy" id="1835722"/>
    <lineage>
        <taxon>Bacteria</taxon>
        <taxon>Pseudomonadati</taxon>
        <taxon>Bacteroidota</taxon>
        <taxon>Saprospiria</taxon>
        <taxon>Saprospirales</taxon>
        <taxon>Lewinellaceae</taxon>
        <taxon>Neolewinella</taxon>
    </lineage>
</organism>
<dbReference type="GO" id="GO:0006260">
    <property type="term" value="P:DNA replication"/>
    <property type="evidence" value="ECO:0007669"/>
    <property type="project" value="UniProtKB-KW"/>
</dbReference>
<evidence type="ECO:0000256" key="1">
    <source>
        <dbReference type="ARBA" id="ARBA00010555"/>
    </source>
</evidence>
<proteinExistence type="inferred from homology"/>
<keyword evidence="11" id="KW-1185">Reference proteome</keyword>
<name>A0A840EE61_9BACT</name>
<dbReference type="CDD" id="cd00840">
    <property type="entry name" value="MPP_Mre11_N"/>
    <property type="match status" value="1"/>
</dbReference>
<dbReference type="SUPFAM" id="SSF56300">
    <property type="entry name" value="Metallo-dependent phosphatases"/>
    <property type="match status" value="1"/>
</dbReference>
<feature type="domain" description="Calcineurin-like phosphoesterase" evidence="8">
    <location>
        <begin position="1"/>
        <end position="230"/>
    </location>
</feature>
<feature type="domain" description="Nuclease SbcCD subunit D C-terminal" evidence="9">
    <location>
        <begin position="282"/>
        <end position="388"/>
    </location>
</feature>
<keyword evidence="6 7" id="KW-0269">Exonuclease</keyword>
<dbReference type="InterPro" id="IPR029052">
    <property type="entry name" value="Metallo-depent_PP-like"/>
</dbReference>
<evidence type="ECO:0000259" key="9">
    <source>
        <dbReference type="Pfam" id="PF12320"/>
    </source>
</evidence>
<keyword evidence="7" id="KW-0255">Endonuclease</keyword>
<dbReference type="AlphaFoldDB" id="A0A840EE61"/>
<dbReference type="Pfam" id="PF12320">
    <property type="entry name" value="SbcD_C"/>
    <property type="match status" value="1"/>
</dbReference>
<dbReference type="RefSeq" id="WP_183495479.1">
    <property type="nucleotide sequence ID" value="NZ_JACIFF010000004.1"/>
</dbReference>
<dbReference type="NCBIfam" id="TIGR00619">
    <property type="entry name" value="sbcd"/>
    <property type="match status" value="1"/>
</dbReference>
<dbReference type="Pfam" id="PF00149">
    <property type="entry name" value="Metallophos"/>
    <property type="match status" value="1"/>
</dbReference>
<evidence type="ECO:0000313" key="11">
    <source>
        <dbReference type="Proteomes" id="UP000576209"/>
    </source>
</evidence>
<evidence type="ECO:0000256" key="3">
    <source>
        <dbReference type="ARBA" id="ARBA00013365"/>
    </source>
</evidence>
<accession>A0A840EE61</accession>